<keyword evidence="3" id="KW-1185">Reference proteome</keyword>
<reference evidence="2" key="1">
    <citation type="submission" date="2022-10" db="EMBL/GenBank/DDBJ databases">
        <title>Determination and structural analysis of whole genome sequence of Sarocladium strictum F4-1.</title>
        <authorList>
            <person name="Hu L."/>
            <person name="Jiang Y."/>
        </authorList>
    </citation>
    <scope>NUCLEOTIDE SEQUENCE</scope>
    <source>
        <strain evidence="2">F4-1</strain>
    </source>
</reference>
<evidence type="ECO:0000256" key="1">
    <source>
        <dbReference type="SAM" id="MobiDB-lite"/>
    </source>
</evidence>
<organism evidence="2 3">
    <name type="scientific">Sarocladium strictum</name>
    <name type="common">Black bundle disease fungus</name>
    <name type="synonym">Acremonium strictum</name>
    <dbReference type="NCBI Taxonomy" id="5046"/>
    <lineage>
        <taxon>Eukaryota</taxon>
        <taxon>Fungi</taxon>
        <taxon>Dikarya</taxon>
        <taxon>Ascomycota</taxon>
        <taxon>Pezizomycotina</taxon>
        <taxon>Sordariomycetes</taxon>
        <taxon>Hypocreomycetidae</taxon>
        <taxon>Hypocreales</taxon>
        <taxon>Sarocladiaceae</taxon>
        <taxon>Sarocladium</taxon>
    </lineage>
</organism>
<accession>A0AA39GFS7</accession>
<feature type="region of interest" description="Disordered" evidence="1">
    <location>
        <begin position="1"/>
        <end position="94"/>
    </location>
</feature>
<protein>
    <submittedName>
        <fullName evidence="2">Uncharacterized protein</fullName>
    </submittedName>
</protein>
<proteinExistence type="predicted"/>
<comment type="caution">
    <text evidence="2">The sequence shown here is derived from an EMBL/GenBank/DDBJ whole genome shotgun (WGS) entry which is preliminary data.</text>
</comment>
<feature type="region of interest" description="Disordered" evidence="1">
    <location>
        <begin position="114"/>
        <end position="183"/>
    </location>
</feature>
<name>A0AA39GFS7_SARSR</name>
<feature type="region of interest" description="Disordered" evidence="1">
    <location>
        <begin position="315"/>
        <end position="339"/>
    </location>
</feature>
<dbReference type="EMBL" id="JAPDFR010000005">
    <property type="protein sequence ID" value="KAK0386216.1"/>
    <property type="molecule type" value="Genomic_DNA"/>
</dbReference>
<evidence type="ECO:0000313" key="2">
    <source>
        <dbReference type="EMBL" id="KAK0386216.1"/>
    </source>
</evidence>
<feature type="compositionally biased region" description="Pro residues" evidence="1">
    <location>
        <begin position="171"/>
        <end position="182"/>
    </location>
</feature>
<feature type="compositionally biased region" description="Polar residues" evidence="1">
    <location>
        <begin position="114"/>
        <end position="165"/>
    </location>
</feature>
<gene>
    <name evidence="2" type="ORF">NLU13_6053</name>
</gene>
<evidence type="ECO:0000313" key="3">
    <source>
        <dbReference type="Proteomes" id="UP001175261"/>
    </source>
</evidence>
<feature type="compositionally biased region" description="Basic residues" evidence="1">
    <location>
        <begin position="1"/>
        <end position="11"/>
    </location>
</feature>
<dbReference type="Pfam" id="PF12511">
    <property type="entry name" value="DUF3716"/>
    <property type="match status" value="1"/>
</dbReference>
<dbReference type="InterPro" id="IPR022190">
    <property type="entry name" value="DUF3716"/>
</dbReference>
<feature type="region of interest" description="Disordered" evidence="1">
    <location>
        <begin position="440"/>
        <end position="504"/>
    </location>
</feature>
<sequence length="504" mass="54780">MPSHRVTRKRPKEPLPRRATRQSTQSARLPSALPSVALKADPPAMSNPMNVDYPGHHGHSQLGQQPPYGGGGRHAISQGLQTPHHHNSFGGFDSAPVDLTGATMLSQNEYHSLTNTLPQPHMSSFRQSQSSGAGHPNSSFNLSTPQHNPFTSSIGPHTPSHQTVSPEVHPQAPPIPRPPFPGFMPRQLAADVLRNIRSQNFRLDSTVCKKLASEPALREPEQRNPDRVLNMGRRGNAEALLCQITGQEAANSCKNCKRGHGPWNKCVVYAGLFYGSCSNCWFNASGARCTFQESNHHPLHQIYASMAPSYNNPFGPSPNGPSYGSGGPGSSSYPYGAPRSREGVPLTNLHFNRALGPGHGEDGGPVPTSSHPADIEVVHPDAVREITESMILDSVTWGPRARFLVRIQAAASELGMRLGEYEEFLARNNLAPDPYLASARQSVRQNDEDEDDEECQQEHDEGSQSPQPMSSIEKRDADMSGSDSAEERRAAQGSLRELEAEALP</sequence>
<dbReference type="Proteomes" id="UP001175261">
    <property type="component" value="Unassembled WGS sequence"/>
</dbReference>
<dbReference type="AlphaFoldDB" id="A0AA39GFS7"/>